<evidence type="ECO:0000313" key="3">
    <source>
        <dbReference type="Proteomes" id="UP000054559"/>
    </source>
</evidence>
<gene>
    <name evidence="2" type="ORF">CISG_01247</name>
</gene>
<protein>
    <submittedName>
        <fullName evidence="2">Uncharacterized protein</fullName>
    </submittedName>
</protein>
<feature type="region of interest" description="Disordered" evidence="1">
    <location>
        <begin position="1"/>
        <end position="72"/>
    </location>
</feature>
<feature type="compositionally biased region" description="Basic and acidic residues" evidence="1">
    <location>
        <begin position="1"/>
        <end position="24"/>
    </location>
</feature>
<dbReference type="Proteomes" id="UP000054559">
    <property type="component" value="Unassembled WGS sequence"/>
</dbReference>
<name>A0A0J8QUE3_COCIT</name>
<evidence type="ECO:0000256" key="1">
    <source>
        <dbReference type="SAM" id="MobiDB-lite"/>
    </source>
</evidence>
<dbReference type="EMBL" id="DS268120">
    <property type="protein sequence ID" value="KMU76514.1"/>
    <property type="molecule type" value="Genomic_DNA"/>
</dbReference>
<proteinExistence type="predicted"/>
<evidence type="ECO:0000313" key="2">
    <source>
        <dbReference type="EMBL" id="KMU76514.1"/>
    </source>
</evidence>
<reference evidence="3" key="1">
    <citation type="journal article" date="2010" name="Genome Res.">
        <title>Population genomic sequencing of Coccidioides fungi reveals recent hybridization and transposon control.</title>
        <authorList>
            <person name="Neafsey D.E."/>
            <person name="Barker B.M."/>
            <person name="Sharpton T.J."/>
            <person name="Stajich J.E."/>
            <person name="Park D.J."/>
            <person name="Whiston E."/>
            <person name="Hung C.-Y."/>
            <person name="McMahan C."/>
            <person name="White J."/>
            <person name="Sykes S."/>
            <person name="Heiman D."/>
            <person name="Young S."/>
            <person name="Zeng Q."/>
            <person name="Abouelleil A."/>
            <person name="Aftuck L."/>
            <person name="Bessette D."/>
            <person name="Brown A."/>
            <person name="FitzGerald M."/>
            <person name="Lui A."/>
            <person name="Macdonald J.P."/>
            <person name="Priest M."/>
            <person name="Orbach M.J."/>
            <person name="Galgiani J.N."/>
            <person name="Kirkland T.N."/>
            <person name="Cole G.T."/>
            <person name="Birren B.W."/>
            <person name="Henn M.R."/>
            <person name="Taylor J.W."/>
            <person name="Rounsley S.D."/>
        </authorList>
    </citation>
    <scope>NUCLEOTIDE SEQUENCE [LARGE SCALE GENOMIC DNA]</scope>
    <source>
        <strain evidence="3">RMSCC 3703</strain>
    </source>
</reference>
<sequence length="252" mass="28438">MTEEEKQTANPDRRKGERTDDVKSVIKATRRLVELELWKPKTGPQKPRQSADEGKRQAIKQASEATRETRKRQTLISTGGFHRAIGRTQAITSSSSPLLGFWSYEVSRRERAEGLRRGRVSSTRMDVPRAHQRNIHTNCVARLTNQSEPPIRCWLVRKKPICMDLSAGLHTCSMLEFTSSYGGTSPLTADFKLVRYSVPSTPYMALFSYSVLGTRDSVPHIRSTFDHNEAVQGLSWGGLAAQHTPFPLRNEE</sequence>
<accession>A0A0J8QUE3</accession>
<dbReference type="AlphaFoldDB" id="A0A0J8QUE3"/>
<organism evidence="2 3">
    <name type="scientific">Coccidioides immitis RMSCC 3703</name>
    <dbReference type="NCBI Taxonomy" id="454286"/>
    <lineage>
        <taxon>Eukaryota</taxon>
        <taxon>Fungi</taxon>
        <taxon>Dikarya</taxon>
        <taxon>Ascomycota</taxon>
        <taxon>Pezizomycotina</taxon>
        <taxon>Eurotiomycetes</taxon>
        <taxon>Eurotiomycetidae</taxon>
        <taxon>Onygenales</taxon>
        <taxon>Onygenaceae</taxon>
        <taxon>Coccidioides</taxon>
    </lineage>
</organism>